<dbReference type="AlphaFoldDB" id="A0A381ZMU4"/>
<protein>
    <submittedName>
        <fullName evidence="1">Uncharacterized protein</fullName>
    </submittedName>
</protein>
<sequence length="48" mass="5597">MKDFFYVYLSGIGVEEILIPALTDFVSTLSHPEIREIYNPRHCVEQLI</sequence>
<name>A0A381ZMU4_9ZZZZ</name>
<reference evidence="1" key="1">
    <citation type="submission" date="2018-05" db="EMBL/GenBank/DDBJ databases">
        <authorList>
            <person name="Lanie J.A."/>
            <person name="Ng W.-L."/>
            <person name="Kazmierczak K.M."/>
            <person name="Andrzejewski T.M."/>
            <person name="Davidsen T.M."/>
            <person name="Wayne K.J."/>
            <person name="Tettelin H."/>
            <person name="Glass J.I."/>
            <person name="Rusch D."/>
            <person name="Podicherti R."/>
            <person name="Tsui H.-C.T."/>
            <person name="Winkler M.E."/>
        </authorList>
    </citation>
    <scope>NUCLEOTIDE SEQUENCE</scope>
</reference>
<accession>A0A381ZMU4</accession>
<dbReference type="EMBL" id="UINC01021972">
    <property type="protein sequence ID" value="SVA90648.1"/>
    <property type="molecule type" value="Genomic_DNA"/>
</dbReference>
<proteinExistence type="predicted"/>
<gene>
    <name evidence="1" type="ORF">METZ01_LOCUS143502</name>
</gene>
<evidence type="ECO:0000313" key="1">
    <source>
        <dbReference type="EMBL" id="SVA90648.1"/>
    </source>
</evidence>
<organism evidence="1">
    <name type="scientific">marine metagenome</name>
    <dbReference type="NCBI Taxonomy" id="408172"/>
    <lineage>
        <taxon>unclassified sequences</taxon>
        <taxon>metagenomes</taxon>
        <taxon>ecological metagenomes</taxon>
    </lineage>
</organism>